<dbReference type="InterPro" id="IPR050266">
    <property type="entry name" value="AB_hydrolase_sf"/>
</dbReference>
<accession>A0ABN8DSZ8</accession>
<dbReference type="SUPFAM" id="SSF53474">
    <property type="entry name" value="alpha/beta-Hydrolases"/>
    <property type="match status" value="1"/>
</dbReference>
<comment type="caution">
    <text evidence="2">The sequence shown here is derived from an EMBL/GenBank/DDBJ whole genome shotgun (WGS) entry which is preliminary data.</text>
</comment>
<dbReference type="PANTHER" id="PTHR43798">
    <property type="entry name" value="MONOACYLGLYCEROL LIPASE"/>
    <property type="match status" value="1"/>
</dbReference>
<feature type="domain" description="AB hydrolase-1" evidence="1">
    <location>
        <begin position="32"/>
        <end position="152"/>
    </location>
</feature>
<organism evidence="2 3">
    <name type="scientific">Vibrio stylophorae</name>
    <dbReference type="NCBI Taxonomy" id="659351"/>
    <lineage>
        <taxon>Bacteria</taxon>
        <taxon>Pseudomonadati</taxon>
        <taxon>Pseudomonadota</taxon>
        <taxon>Gammaproteobacteria</taxon>
        <taxon>Vibrionales</taxon>
        <taxon>Vibrionaceae</taxon>
        <taxon>Vibrio</taxon>
    </lineage>
</organism>
<evidence type="ECO:0000313" key="3">
    <source>
        <dbReference type="Proteomes" id="UP000838672"/>
    </source>
</evidence>
<dbReference type="Gene3D" id="3.40.50.1820">
    <property type="entry name" value="alpha/beta hydrolase"/>
    <property type="match status" value="1"/>
</dbReference>
<dbReference type="Proteomes" id="UP000838672">
    <property type="component" value="Unassembled WGS sequence"/>
</dbReference>
<dbReference type="GO" id="GO:0070205">
    <property type="term" value="F:2-succinyl-6-hydroxy-2,4-cyclohexadiene-1-carboxylate synthase activity"/>
    <property type="evidence" value="ECO:0007669"/>
    <property type="project" value="UniProtKB-EC"/>
</dbReference>
<keyword evidence="3" id="KW-1185">Reference proteome</keyword>
<evidence type="ECO:0000313" key="2">
    <source>
        <dbReference type="EMBL" id="CAH0533040.1"/>
    </source>
</evidence>
<keyword evidence="2" id="KW-0456">Lyase</keyword>
<dbReference type="InterPro" id="IPR029058">
    <property type="entry name" value="AB_hydrolase_fold"/>
</dbReference>
<proteinExistence type="predicted"/>
<sequence>MIFHKDQAQHWPLPHEDNAFLSYQIIGDTNDPVLLLLHGGLGHMAELNSLVPHLAQNHCLIGIDLRGHGHSSLGSMALSYAQYQSDILALLDHLQINQFALLGFSDGGITGYGIAATQPSRVTRLITIGAQWRLEADDASREMLESLSVEDWQAMFPESVSSYQQQNPQPNFALLLAQVKALWLDGAGYPKQSIREIQCPTLLIRGQADPLLSMQEWMALGEMITDAQLCHIPFTGHDCHNEWPEIIGPICQRFLTSPSSTFENALESHD</sequence>
<name>A0ABN8DSZ8_9VIBR</name>
<dbReference type="EC" id="4.2.99.20" evidence="2"/>
<dbReference type="EMBL" id="CAKLDI010000001">
    <property type="protein sequence ID" value="CAH0533040.1"/>
    <property type="molecule type" value="Genomic_DNA"/>
</dbReference>
<dbReference type="Pfam" id="PF00561">
    <property type="entry name" value="Abhydrolase_1"/>
    <property type="match status" value="1"/>
</dbReference>
<evidence type="ECO:0000259" key="1">
    <source>
        <dbReference type="Pfam" id="PF00561"/>
    </source>
</evidence>
<dbReference type="InterPro" id="IPR000073">
    <property type="entry name" value="AB_hydrolase_1"/>
</dbReference>
<protein>
    <submittedName>
        <fullName evidence="2">2-succinyl-6-hydroxy-2, 4-cyclohexadiene-1-carboxylate synthase</fullName>
        <ecNumber evidence="2">4.2.99.20</ecNumber>
    </submittedName>
</protein>
<gene>
    <name evidence="2" type="primary">menH_1</name>
    <name evidence="2" type="ORF">VST7929_00891</name>
</gene>
<dbReference type="RefSeq" id="WP_237465232.1">
    <property type="nucleotide sequence ID" value="NZ_CAKLDI010000001.1"/>
</dbReference>
<reference evidence="2" key="1">
    <citation type="submission" date="2021-11" db="EMBL/GenBank/DDBJ databases">
        <authorList>
            <person name="Rodrigo-Torres L."/>
            <person name="Arahal R. D."/>
            <person name="Lucena T."/>
        </authorList>
    </citation>
    <scope>NUCLEOTIDE SEQUENCE</scope>
    <source>
        <strain evidence="2">CECT 7929</strain>
    </source>
</reference>